<protein>
    <submittedName>
        <fullName evidence="1">Uncharacterized protein</fullName>
    </submittedName>
</protein>
<dbReference type="EMBL" id="VTET01000008">
    <property type="protein sequence ID" value="TYS69996.1"/>
    <property type="molecule type" value="Genomic_DNA"/>
</dbReference>
<dbReference type="InterPro" id="IPR011011">
    <property type="entry name" value="Znf_FYVE_PHD"/>
</dbReference>
<sequence length="66" mass="7501">MKINQEILCPVCRQPFANNELVVVDGVNTVYHVLCEGNIVEPSSGLDTFKEICKRYGFLITNYQVH</sequence>
<dbReference type="Proteomes" id="UP000324517">
    <property type="component" value="Unassembled WGS sequence"/>
</dbReference>
<comment type="caution">
    <text evidence="1">The sequence shown here is derived from an EMBL/GenBank/DDBJ whole genome shotgun (WGS) entry which is preliminary data.</text>
</comment>
<dbReference type="SUPFAM" id="SSF57903">
    <property type="entry name" value="FYVE/PHD zinc finger"/>
    <property type="match status" value="1"/>
</dbReference>
<evidence type="ECO:0000313" key="1">
    <source>
        <dbReference type="EMBL" id="TYS69996.1"/>
    </source>
</evidence>
<dbReference type="AlphaFoldDB" id="A0A5D4T6Z4"/>
<organism evidence="1 2">
    <name type="scientific">Sutcliffiella horikoshii</name>
    <dbReference type="NCBI Taxonomy" id="79883"/>
    <lineage>
        <taxon>Bacteria</taxon>
        <taxon>Bacillati</taxon>
        <taxon>Bacillota</taxon>
        <taxon>Bacilli</taxon>
        <taxon>Bacillales</taxon>
        <taxon>Bacillaceae</taxon>
        <taxon>Sutcliffiella</taxon>
    </lineage>
</organism>
<proteinExistence type="predicted"/>
<name>A0A5D4T6Z4_9BACI</name>
<accession>A0A5D4T6Z4</accession>
<gene>
    <name evidence="1" type="ORF">FZC75_15250</name>
</gene>
<reference evidence="1 2" key="1">
    <citation type="submission" date="2019-08" db="EMBL/GenBank/DDBJ databases">
        <title>Bacillus genomes from the desert of Cuatro Cienegas, Coahuila.</title>
        <authorList>
            <person name="Olmedo-Alvarez G."/>
        </authorList>
    </citation>
    <scope>NUCLEOTIDE SEQUENCE [LARGE SCALE GENOMIC DNA]</scope>
    <source>
        <strain evidence="1 2">CH98b_3T</strain>
    </source>
</reference>
<dbReference type="RefSeq" id="WP_148979905.1">
    <property type="nucleotide sequence ID" value="NZ_JBNILM010000006.1"/>
</dbReference>
<evidence type="ECO:0000313" key="2">
    <source>
        <dbReference type="Proteomes" id="UP000324517"/>
    </source>
</evidence>